<proteinExistence type="predicted"/>
<accession>A0ABV5KUG0</accession>
<evidence type="ECO:0000256" key="2">
    <source>
        <dbReference type="SAM" id="MobiDB-lite"/>
    </source>
</evidence>
<dbReference type="InterPro" id="IPR006059">
    <property type="entry name" value="SBP"/>
</dbReference>
<keyword evidence="1" id="KW-0175">Coiled coil</keyword>
<feature type="coiled-coil region" evidence="1">
    <location>
        <begin position="493"/>
        <end position="520"/>
    </location>
</feature>
<dbReference type="Pfam" id="PF01547">
    <property type="entry name" value="SBP_bac_1"/>
    <property type="match status" value="1"/>
</dbReference>
<keyword evidence="3" id="KW-0732">Signal</keyword>
<evidence type="ECO:0000256" key="1">
    <source>
        <dbReference type="SAM" id="Coils"/>
    </source>
</evidence>
<dbReference type="Proteomes" id="UP001589747">
    <property type="component" value="Unassembled WGS sequence"/>
</dbReference>
<dbReference type="InterPro" id="IPR022627">
    <property type="entry name" value="DUF3502"/>
</dbReference>
<dbReference type="Gene3D" id="3.40.190.10">
    <property type="entry name" value="Periplasmic binding protein-like II"/>
    <property type="match status" value="2"/>
</dbReference>
<dbReference type="SUPFAM" id="SSF53850">
    <property type="entry name" value="Periplasmic binding protein-like II"/>
    <property type="match status" value="1"/>
</dbReference>
<feature type="domain" description="DUF3502" evidence="4">
    <location>
        <begin position="459"/>
        <end position="528"/>
    </location>
</feature>
<dbReference type="PROSITE" id="PS51257">
    <property type="entry name" value="PROKAR_LIPOPROTEIN"/>
    <property type="match status" value="1"/>
</dbReference>
<evidence type="ECO:0000256" key="3">
    <source>
        <dbReference type="SAM" id="SignalP"/>
    </source>
</evidence>
<evidence type="ECO:0000313" key="5">
    <source>
        <dbReference type="EMBL" id="MFB9328018.1"/>
    </source>
</evidence>
<dbReference type="PANTHER" id="PTHR43649:SF17">
    <property type="entry name" value="ABC TRANSPORTER SOLUTE BINDING PROTEIN-SUGAR TRANSPORT"/>
    <property type="match status" value="1"/>
</dbReference>
<keyword evidence="6" id="KW-1185">Reference proteome</keyword>
<dbReference type="EMBL" id="JBHMDO010000032">
    <property type="protein sequence ID" value="MFB9328018.1"/>
    <property type="molecule type" value="Genomic_DNA"/>
</dbReference>
<gene>
    <name evidence="5" type="ORF">ACFFSY_18995</name>
</gene>
<feature type="signal peptide" evidence="3">
    <location>
        <begin position="1"/>
        <end position="22"/>
    </location>
</feature>
<sequence>MKKSIKWKSILALSLSATFVLAGCGNNSNNENSVSNTTETTPSSNTATNGEAVDTSKEEVELKMYLLGEKPKDFDLVYGEVNKLLKQDINATVSVTFLSWADWAQKYPLLFASGDDFDLIYTSNWAQYNTQASKGGFLEVTKEMVDKYMPLTAANMYPEAWEQAKINGKVYMLPSNYKEIQGAFTLLRGDLLDKYGLTLDDVTKDSKSMRKYLEAFSKDTKTPAIMGGGTTWWGMPTYIPSEMMKNWFEVGGTGNYHVYYDDTADSIKAFPFIDTDAFVEGVKVTKEWVDKGIISKSAMVNKSSDGNEFLNGKAPNVGGNLLTTNSKYIAVKEQHPDWNVVAVDSNYGNPVDLKSFTQNGMAINRNAKNPERAMMFLDLLRNDERYFNLTTYGIEGKHYKLSDDGLNIVPLAENGNFAPDSASPWGWRNDKLYKLIGGGIPNYEELRGNMLETAVTPKLQSFVFDDSNVKNELATINNVLEQYEKPMVYGVIKSSVEEDVQSLRNRLKEAGADKVLAEIQKQVDAYLAANK</sequence>
<protein>
    <submittedName>
        <fullName evidence="5">Extracellular solute-binding protein</fullName>
    </submittedName>
</protein>
<feature type="chain" id="PRO_5046476281" evidence="3">
    <location>
        <begin position="23"/>
        <end position="531"/>
    </location>
</feature>
<feature type="region of interest" description="Disordered" evidence="2">
    <location>
        <begin position="30"/>
        <end position="53"/>
    </location>
</feature>
<comment type="caution">
    <text evidence="5">The sequence shown here is derived from an EMBL/GenBank/DDBJ whole genome shotgun (WGS) entry which is preliminary data.</text>
</comment>
<feature type="compositionally biased region" description="Low complexity" evidence="2">
    <location>
        <begin position="30"/>
        <end position="49"/>
    </location>
</feature>
<organism evidence="5 6">
    <name type="scientific">Paenibacillus aurantiacus</name>
    <dbReference type="NCBI Taxonomy" id="1936118"/>
    <lineage>
        <taxon>Bacteria</taxon>
        <taxon>Bacillati</taxon>
        <taxon>Bacillota</taxon>
        <taxon>Bacilli</taxon>
        <taxon>Bacillales</taxon>
        <taxon>Paenibacillaceae</taxon>
        <taxon>Paenibacillus</taxon>
    </lineage>
</organism>
<name>A0ABV5KUG0_9BACL</name>
<dbReference type="InterPro" id="IPR050490">
    <property type="entry name" value="Bact_solute-bd_prot1"/>
</dbReference>
<reference evidence="5 6" key="1">
    <citation type="submission" date="2024-09" db="EMBL/GenBank/DDBJ databases">
        <authorList>
            <person name="Sun Q."/>
            <person name="Mori K."/>
        </authorList>
    </citation>
    <scope>NUCLEOTIDE SEQUENCE [LARGE SCALE GENOMIC DNA]</scope>
    <source>
        <strain evidence="5 6">TISTR 2452</strain>
    </source>
</reference>
<dbReference type="Pfam" id="PF12010">
    <property type="entry name" value="DUF3502"/>
    <property type="match status" value="1"/>
</dbReference>
<evidence type="ECO:0000259" key="4">
    <source>
        <dbReference type="Pfam" id="PF12010"/>
    </source>
</evidence>
<evidence type="ECO:0000313" key="6">
    <source>
        <dbReference type="Proteomes" id="UP001589747"/>
    </source>
</evidence>
<dbReference type="RefSeq" id="WP_377496922.1">
    <property type="nucleotide sequence ID" value="NZ_JBHMDO010000032.1"/>
</dbReference>
<dbReference type="PANTHER" id="PTHR43649">
    <property type="entry name" value="ARABINOSE-BINDING PROTEIN-RELATED"/>
    <property type="match status" value="1"/>
</dbReference>